<dbReference type="InterPro" id="IPR043987">
    <property type="entry name" value="CCZ1/INTU/HSP4_longin_1"/>
</dbReference>
<dbReference type="GO" id="GO:0035658">
    <property type="term" value="C:Mon1-Ccz1 complex"/>
    <property type="evidence" value="ECO:0007669"/>
    <property type="project" value="InterPro"/>
</dbReference>
<dbReference type="EMBL" id="LGSR01000008">
    <property type="protein sequence ID" value="KOS21591.1"/>
    <property type="molecule type" value="Genomic_DNA"/>
</dbReference>
<feature type="compositionally biased region" description="Gly residues" evidence="2">
    <location>
        <begin position="654"/>
        <end position="673"/>
    </location>
</feature>
<feature type="compositionally biased region" description="Low complexity" evidence="2">
    <location>
        <begin position="550"/>
        <end position="559"/>
    </location>
</feature>
<feature type="region of interest" description="Disordered" evidence="2">
    <location>
        <begin position="502"/>
        <end position="561"/>
    </location>
</feature>
<feature type="region of interest" description="Disordered" evidence="2">
    <location>
        <begin position="727"/>
        <end position="746"/>
    </location>
</feature>
<evidence type="ECO:0000256" key="2">
    <source>
        <dbReference type="SAM" id="MobiDB-lite"/>
    </source>
</evidence>
<dbReference type="Proteomes" id="UP000053831">
    <property type="component" value="Unassembled WGS sequence"/>
</dbReference>
<dbReference type="InterPro" id="IPR013176">
    <property type="entry name" value="Ccz1"/>
</dbReference>
<sequence>MAAAPASGIVPAQLGFFAIFNPSLGTTDETLDDQIVYYASIGTQSSRRKRRPKARPTDDVSLEERHERLRQIGLAQGMVNFSRGFSDGAPVDAIDTQKSRVVAHELEPGWWILASVDLNKVPLPPRLPTKPGERPEERFEYTSREMKPAQLLLQDLLRAHGIFLLHHDSSLGSLYHRCHRARFVAILSRYWDLFLSTWSVMLHGNPIRDVFGGISVAASGELGVGVGEEERGSGEREVLEGLIGRIEGLVDLVVSRFGEESDAPSSLAAAALGSSSQKGSSREAEPWLGSGKEPSVEDGVIFTGTGALSRRSLRDVAHWMEDLYTWGEHAYGVIDCPTSTRRGRAAKTSSASRSIGKQKAKDKDDLPASGAPSTEGARPDEAPAKPAADETGQTTGHERQRSLVSYLTLGYGSYWSLPGALTGGQAPKKPGESGTEAARGSGLFEKPPSIDESAGHYLIGLRGEIEEEPPGNRESNPGSPSADPDAENNSRTDLRTVHVELEPGIGSNSNDDSGNGNGNGNGNGTNQADAKEGSEEPSQWQFPGIHPQAGSPGSPGSPSARQTEKLRVVVYVNRPFVFTFLFRLRTDSLARDGLYRSLHYQLAPLRRPLLASTKFRPERPDTGPSSAGIRDIVWDPASLTVHSTIPNIPDPYGPDGGGGNDGGGSAGAGAGAAGAAGWSRADAVSTHINLLNIHFGTRARPQDLERTQKTSRGWWIVWTRVRHAEHPRKDSNVSAGSNIVSGSYNHNHSNNNLAVIREHDSARSSASSVASQRSRRTASRSPGPRGARAPCAQGKEIYLIRRASDHVGYLVGDEGSGAGGDGRLAQGIGVDTRRYVEELLSLF</sequence>
<feature type="compositionally biased region" description="Low complexity" evidence="2">
    <location>
        <begin position="763"/>
        <end position="772"/>
    </location>
</feature>
<comment type="caution">
    <text evidence="4">The sequence shown here is derived from an EMBL/GenBank/DDBJ whole genome shotgun (WGS) entry which is preliminary data.</text>
</comment>
<dbReference type="PANTHER" id="PTHR13056:SF0">
    <property type="entry name" value="VACUOLAR FUSION PROTEIN CCZ1 HOMOLOG-RELATED"/>
    <property type="match status" value="1"/>
</dbReference>
<evidence type="ECO:0000313" key="5">
    <source>
        <dbReference type="Proteomes" id="UP000053831"/>
    </source>
</evidence>
<feature type="region of interest" description="Disordered" evidence="2">
    <location>
        <begin position="268"/>
        <end position="299"/>
    </location>
</feature>
<organism evidence="4 5">
    <name type="scientific">Escovopsis weberi</name>
    <dbReference type="NCBI Taxonomy" id="150374"/>
    <lineage>
        <taxon>Eukaryota</taxon>
        <taxon>Fungi</taxon>
        <taxon>Dikarya</taxon>
        <taxon>Ascomycota</taxon>
        <taxon>Pezizomycotina</taxon>
        <taxon>Sordariomycetes</taxon>
        <taxon>Hypocreomycetidae</taxon>
        <taxon>Hypocreales</taxon>
        <taxon>Hypocreaceae</taxon>
        <taxon>Escovopsis</taxon>
    </lineage>
</organism>
<feature type="domain" description="CCZ1/INTU/HSP4 first Longin" evidence="3">
    <location>
        <begin position="16"/>
        <end position="119"/>
    </location>
</feature>
<feature type="compositionally biased region" description="Polar residues" evidence="2">
    <location>
        <begin position="732"/>
        <end position="742"/>
    </location>
</feature>
<feature type="region of interest" description="Disordered" evidence="2">
    <location>
        <begin position="759"/>
        <end position="792"/>
    </location>
</feature>
<reference evidence="4 5" key="1">
    <citation type="submission" date="2015-07" db="EMBL/GenBank/DDBJ databases">
        <title>The genome of the fungus Escovopsis weberi, a specialized disease agent of ant agriculture.</title>
        <authorList>
            <person name="de Man T.J."/>
            <person name="Stajich J.E."/>
            <person name="Kubicek C.P."/>
            <person name="Chenthamara K."/>
            <person name="Atanasova L."/>
            <person name="Druzhinina I.S."/>
            <person name="Birnbaum S."/>
            <person name="Barribeau S.M."/>
            <person name="Teiling C."/>
            <person name="Suen G."/>
            <person name="Currie C."/>
            <person name="Gerardo N.M."/>
        </authorList>
    </citation>
    <scope>NUCLEOTIDE SEQUENCE [LARGE SCALE GENOMIC DNA]</scope>
</reference>
<evidence type="ECO:0000259" key="3">
    <source>
        <dbReference type="Pfam" id="PF19031"/>
    </source>
</evidence>
<feature type="region of interest" description="Disordered" evidence="2">
    <location>
        <begin position="423"/>
        <end position="452"/>
    </location>
</feature>
<dbReference type="AlphaFoldDB" id="A0A0M8N7K1"/>
<feature type="region of interest" description="Disordered" evidence="2">
    <location>
        <begin position="645"/>
        <end position="673"/>
    </location>
</feature>
<keyword evidence="5" id="KW-1185">Reference proteome</keyword>
<protein>
    <submittedName>
        <fullName evidence="4">Vacuolar fusion protein CCZ1-like protein</fullName>
    </submittedName>
</protein>
<dbReference type="Pfam" id="PF19031">
    <property type="entry name" value="Intu_longin_1"/>
    <property type="match status" value="1"/>
</dbReference>
<comment type="similarity">
    <text evidence="1">Belongs to the CCZ1 family.</text>
</comment>
<proteinExistence type="inferred from homology"/>
<dbReference type="GO" id="GO:0016192">
    <property type="term" value="P:vesicle-mediated transport"/>
    <property type="evidence" value="ECO:0007669"/>
    <property type="project" value="InterPro"/>
</dbReference>
<gene>
    <name evidence="4" type="ORF">ESCO_005069</name>
</gene>
<dbReference type="PANTHER" id="PTHR13056">
    <property type="entry name" value="VACUOLAR FUSION PROTEIN CCZ1 HOMOLOG-RELATED"/>
    <property type="match status" value="1"/>
</dbReference>
<feature type="region of interest" description="Disordered" evidence="2">
    <location>
        <begin position="464"/>
        <end position="489"/>
    </location>
</feature>
<name>A0A0M8N7K1_ESCWE</name>
<evidence type="ECO:0000313" key="4">
    <source>
        <dbReference type="EMBL" id="KOS21591.1"/>
    </source>
</evidence>
<dbReference type="STRING" id="150374.A0A0M8N7K1"/>
<dbReference type="OrthoDB" id="240546at2759"/>
<evidence type="ECO:0000256" key="1">
    <source>
        <dbReference type="ARBA" id="ARBA00005352"/>
    </source>
</evidence>
<accession>A0A0M8N7K1</accession>
<feature type="region of interest" description="Disordered" evidence="2">
    <location>
        <begin position="340"/>
        <end position="400"/>
    </location>
</feature>
<feature type="compositionally biased region" description="Low complexity" evidence="2">
    <location>
        <begin position="268"/>
        <end position="279"/>
    </location>
</feature>